<evidence type="ECO:0000256" key="3">
    <source>
        <dbReference type="ARBA" id="ARBA00022448"/>
    </source>
</evidence>
<dbReference type="NCBIfam" id="NF001923">
    <property type="entry name" value="PRK00701.1"/>
    <property type="match status" value="1"/>
</dbReference>
<dbReference type="PANTHER" id="PTHR11706">
    <property type="entry name" value="SOLUTE CARRIER PROTEIN FAMILY 11 MEMBER"/>
    <property type="match status" value="1"/>
</dbReference>
<evidence type="ECO:0000256" key="6">
    <source>
        <dbReference type="ARBA" id="ARBA00023065"/>
    </source>
</evidence>
<dbReference type="NCBIfam" id="TIGR01197">
    <property type="entry name" value="nramp"/>
    <property type="match status" value="1"/>
</dbReference>
<proteinExistence type="inferred from homology"/>
<evidence type="ECO:0000256" key="8">
    <source>
        <dbReference type="SAM" id="MobiDB-lite"/>
    </source>
</evidence>
<sequence length="546" mass="59469">MASIGEEVRQVRGSSNRIVSLDVQTPLSLAPSKHFDQPPTQKEPTWKKFLSFVGPGFLVSLAYLDPGNLETDLQAGANHRYELLWVILIGLIFALLIQSLAANLGVSTGKHLAEVCKAEYPRVVKYCLWLLAEVAVIAADIPEVIGTAFALNILLHIPVWAGVLLTGLSTLLFLGLQRYGVRKLELLIAILVFVMAACFFGEMAYVKPPAKEVLKGMFIPKLKGSGATGDAIALMGALVMPHNLFLHSALVLSRKVPTSVRGINEACKFFLWESGFALFIALLINIAVISVSGTVCYSKSITAEQAEQCSDLTLNNAAFLLKNVLGRNSASIIYAIALLASGQSSTITGTYAGQFIMQGFLDIKMKKWLRNFVTRMIAITPSLIVSMIGGSAAAGKLIIIASMILSFELPFALIPLLKFSSSATKMGPHINSIYVIVISWILGLGIIGINIYYLVTGFIGWIMHNNLPTIANVFIGLVVFPLMAIYIISVIYLMFRKDRVITYIDPSKSSQNGQDHLENGSDQSHEAHSLDNVPYREDLADIPLPK</sequence>
<feature type="compositionally biased region" description="Basic and acidic residues" evidence="8">
    <location>
        <begin position="515"/>
        <end position="539"/>
    </location>
</feature>
<feature type="transmembrane region" description="Helical" evidence="9">
    <location>
        <begin position="473"/>
        <end position="495"/>
    </location>
</feature>
<organism evidence="10 11">
    <name type="scientific">Saponaria officinalis</name>
    <name type="common">Common soapwort</name>
    <name type="synonym">Lychnis saponaria</name>
    <dbReference type="NCBI Taxonomy" id="3572"/>
    <lineage>
        <taxon>Eukaryota</taxon>
        <taxon>Viridiplantae</taxon>
        <taxon>Streptophyta</taxon>
        <taxon>Embryophyta</taxon>
        <taxon>Tracheophyta</taxon>
        <taxon>Spermatophyta</taxon>
        <taxon>Magnoliopsida</taxon>
        <taxon>eudicotyledons</taxon>
        <taxon>Gunneridae</taxon>
        <taxon>Pentapetalae</taxon>
        <taxon>Caryophyllales</taxon>
        <taxon>Caryophyllaceae</taxon>
        <taxon>Caryophylleae</taxon>
        <taxon>Saponaria</taxon>
    </lineage>
</organism>
<feature type="transmembrane region" description="Helical" evidence="9">
    <location>
        <begin position="431"/>
        <end position="453"/>
    </location>
</feature>
<feature type="region of interest" description="Disordered" evidence="8">
    <location>
        <begin position="507"/>
        <end position="546"/>
    </location>
</feature>
<dbReference type="AlphaFoldDB" id="A0AAW1JK84"/>
<dbReference type="EMBL" id="JBDFQZ010000007">
    <property type="protein sequence ID" value="KAK9705143.1"/>
    <property type="molecule type" value="Genomic_DNA"/>
</dbReference>
<evidence type="ECO:0000256" key="1">
    <source>
        <dbReference type="ARBA" id="ARBA00004141"/>
    </source>
</evidence>
<dbReference type="GO" id="GO:0005886">
    <property type="term" value="C:plasma membrane"/>
    <property type="evidence" value="ECO:0007669"/>
    <property type="project" value="TreeGrafter"/>
</dbReference>
<dbReference type="Proteomes" id="UP001443914">
    <property type="component" value="Unassembled WGS sequence"/>
</dbReference>
<evidence type="ECO:0000313" key="10">
    <source>
        <dbReference type="EMBL" id="KAK9705143.1"/>
    </source>
</evidence>
<gene>
    <name evidence="10" type="ORF">RND81_07G036100</name>
</gene>
<dbReference type="PANTHER" id="PTHR11706:SF77">
    <property type="entry name" value="METAL TRANSPORTER NRAMP5"/>
    <property type="match status" value="1"/>
</dbReference>
<feature type="transmembrane region" description="Helical" evidence="9">
    <location>
        <begin position="84"/>
        <end position="106"/>
    </location>
</feature>
<evidence type="ECO:0000256" key="9">
    <source>
        <dbReference type="SAM" id="Phobius"/>
    </source>
</evidence>
<feature type="transmembrane region" description="Helical" evidence="9">
    <location>
        <begin position="398"/>
        <end position="419"/>
    </location>
</feature>
<keyword evidence="4 9" id="KW-0812">Transmembrane</keyword>
<feature type="transmembrane region" description="Helical" evidence="9">
    <location>
        <begin position="269"/>
        <end position="291"/>
    </location>
</feature>
<dbReference type="PRINTS" id="PR00447">
    <property type="entry name" value="NATRESASSCMP"/>
</dbReference>
<keyword evidence="7 9" id="KW-0472">Membrane</keyword>
<dbReference type="InterPro" id="IPR001046">
    <property type="entry name" value="NRAMP_fam"/>
</dbReference>
<feature type="transmembrane region" description="Helical" evidence="9">
    <location>
        <begin position="186"/>
        <end position="206"/>
    </location>
</feature>
<dbReference type="GO" id="GO:0015086">
    <property type="term" value="F:cadmium ion transmembrane transporter activity"/>
    <property type="evidence" value="ECO:0007669"/>
    <property type="project" value="TreeGrafter"/>
</dbReference>
<reference evidence="10" key="1">
    <citation type="submission" date="2024-03" db="EMBL/GenBank/DDBJ databases">
        <title>WGS assembly of Saponaria officinalis var. Norfolk2.</title>
        <authorList>
            <person name="Jenkins J."/>
            <person name="Shu S."/>
            <person name="Grimwood J."/>
            <person name="Barry K."/>
            <person name="Goodstein D."/>
            <person name="Schmutz J."/>
            <person name="Leebens-Mack J."/>
            <person name="Osbourn A."/>
        </authorList>
    </citation>
    <scope>NUCLEOTIDE SEQUENCE [LARGE SCALE GENOMIC DNA]</scope>
    <source>
        <strain evidence="10">JIC</strain>
    </source>
</reference>
<comment type="similarity">
    <text evidence="2">Belongs to the NRAMP (TC 2.A.55) family.</text>
</comment>
<dbReference type="HAMAP" id="MF_00221">
    <property type="entry name" value="NRAMP"/>
    <property type="match status" value="1"/>
</dbReference>
<evidence type="ECO:0000313" key="11">
    <source>
        <dbReference type="Proteomes" id="UP001443914"/>
    </source>
</evidence>
<evidence type="ECO:0000256" key="5">
    <source>
        <dbReference type="ARBA" id="ARBA00022989"/>
    </source>
</evidence>
<evidence type="ECO:0000256" key="2">
    <source>
        <dbReference type="ARBA" id="ARBA00009965"/>
    </source>
</evidence>
<comment type="caution">
    <text evidence="10">The sequence shown here is derived from an EMBL/GenBank/DDBJ whole genome shotgun (WGS) entry which is preliminary data.</text>
</comment>
<dbReference type="NCBIfam" id="NF037982">
    <property type="entry name" value="Nramp_1"/>
    <property type="match status" value="1"/>
</dbReference>
<dbReference type="GO" id="GO:0034755">
    <property type="term" value="P:iron ion transmembrane transport"/>
    <property type="evidence" value="ECO:0007669"/>
    <property type="project" value="TreeGrafter"/>
</dbReference>
<feature type="transmembrane region" description="Helical" evidence="9">
    <location>
        <begin position="226"/>
        <end position="248"/>
    </location>
</feature>
<feature type="transmembrane region" description="Helical" evidence="9">
    <location>
        <begin position="157"/>
        <end position="174"/>
    </location>
</feature>
<keyword evidence="3" id="KW-0813">Transport</keyword>
<comment type="subcellular location">
    <subcellularLocation>
        <location evidence="1">Membrane</location>
        <topology evidence="1">Multi-pass membrane protein</topology>
    </subcellularLocation>
</comment>
<dbReference type="GO" id="GO:0005384">
    <property type="term" value="F:manganese ion transmembrane transporter activity"/>
    <property type="evidence" value="ECO:0007669"/>
    <property type="project" value="TreeGrafter"/>
</dbReference>
<feature type="transmembrane region" description="Helical" evidence="9">
    <location>
        <begin position="372"/>
        <end position="392"/>
    </location>
</feature>
<evidence type="ECO:0000256" key="4">
    <source>
        <dbReference type="ARBA" id="ARBA00022692"/>
    </source>
</evidence>
<evidence type="ECO:0000256" key="7">
    <source>
        <dbReference type="ARBA" id="ARBA00023136"/>
    </source>
</evidence>
<accession>A0AAW1JK84</accession>
<feature type="transmembrane region" description="Helical" evidence="9">
    <location>
        <begin position="332"/>
        <end position="352"/>
    </location>
</feature>
<dbReference type="Pfam" id="PF01566">
    <property type="entry name" value="Nramp"/>
    <property type="match status" value="1"/>
</dbReference>
<keyword evidence="11" id="KW-1185">Reference proteome</keyword>
<name>A0AAW1JK84_SAPOF</name>
<keyword evidence="5 9" id="KW-1133">Transmembrane helix</keyword>
<keyword evidence="6" id="KW-0406">Ion transport</keyword>
<feature type="transmembrane region" description="Helical" evidence="9">
    <location>
        <begin position="49"/>
        <end position="64"/>
    </location>
</feature>
<protein>
    <submittedName>
        <fullName evidence="10">Uncharacterized protein</fullName>
    </submittedName>
</protein>
<feature type="transmembrane region" description="Helical" evidence="9">
    <location>
        <begin position="127"/>
        <end position="151"/>
    </location>
</feature>